<dbReference type="EMBL" id="BEZZ01165097">
    <property type="protein sequence ID" value="GCC45484.1"/>
    <property type="molecule type" value="Genomic_DNA"/>
</dbReference>
<sequence>MNTSSSALQVLRILKLGTQFGGIGRLRPMRSGALALRGLETGLVRSGDLAQCSLETGPSTLVDWDWSSLETGPGAIRRLVSIPSGHLTR</sequence>
<keyword evidence="2" id="KW-1185">Reference proteome</keyword>
<comment type="caution">
    <text evidence="1">The sequence shown here is derived from an EMBL/GenBank/DDBJ whole genome shotgun (WGS) entry which is preliminary data.</text>
</comment>
<organism evidence="1 2">
    <name type="scientific">Chiloscyllium punctatum</name>
    <name type="common">Brownbanded bambooshark</name>
    <name type="synonym">Hemiscyllium punctatum</name>
    <dbReference type="NCBI Taxonomy" id="137246"/>
    <lineage>
        <taxon>Eukaryota</taxon>
        <taxon>Metazoa</taxon>
        <taxon>Chordata</taxon>
        <taxon>Craniata</taxon>
        <taxon>Vertebrata</taxon>
        <taxon>Chondrichthyes</taxon>
        <taxon>Elasmobranchii</taxon>
        <taxon>Galeomorphii</taxon>
        <taxon>Galeoidea</taxon>
        <taxon>Orectolobiformes</taxon>
        <taxon>Hemiscylliidae</taxon>
        <taxon>Chiloscyllium</taxon>
    </lineage>
</organism>
<feature type="non-terminal residue" evidence="1">
    <location>
        <position position="89"/>
    </location>
</feature>
<protein>
    <submittedName>
        <fullName evidence="1">Uncharacterized protein</fullName>
    </submittedName>
</protein>
<evidence type="ECO:0000313" key="1">
    <source>
        <dbReference type="EMBL" id="GCC45484.1"/>
    </source>
</evidence>
<gene>
    <name evidence="1" type="ORF">chiPu_0029751</name>
</gene>
<dbReference type="Proteomes" id="UP000287033">
    <property type="component" value="Unassembled WGS sequence"/>
</dbReference>
<proteinExistence type="predicted"/>
<name>A0A401TS62_CHIPU</name>
<accession>A0A401TS62</accession>
<evidence type="ECO:0000313" key="2">
    <source>
        <dbReference type="Proteomes" id="UP000287033"/>
    </source>
</evidence>
<reference evidence="1 2" key="1">
    <citation type="journal article" date="2018" name="Nat. Ecol. Evol.">
        <title>Shark genomes provide insights into elasmobranch evolution and the origin of vertebrates.</title>
        <authorList>
            <person name="Hara Y"/>
            <person name="Yamaguchi K"/>
            <person name="Onimaru K"/>
            <person name="Kadota M"/>
            <person name="Koyanagi M"/>
            <person name="Keeley SD"/>
            <person name="Tatsumi K"/>
            <person name="Tanaka K"/>
            <person name="Motone F"/>
            <person name="Kageyama Y"/>
            <person name="Nozu R"/>
            <person name="Adachi N"/>
            <person name="Nishimura O"/>
            <person name="Nakagawa R"/>
            <person name="Tanegashima C"/>
            <person name="Kiyatake I"/>
            <person name="Matsumoto R"/>
            <person name="Murakumo K"/>
            <person name="Nishida K"/>
            <person name="Terakita A"/>
            <person name="Kuratani S"/>
            <person name="Sato K"/>
            <person name="Hyodo S Kuraku.S."/>
        </authorList>
    </citation>
    <scope>NUCLEOTIDE SEQUENCE [LARGE SCALE GENOMIC DNA]</scope>
</reference>
<dbReference type="AlphaFoldDB" id="A0A401TS62"/>